<sequence>MNTQVYMPILVIKDGEVKALREISVDEANKVVPLMQITRKYKTEQLPNGHRKQVPYSETESLGKRLNQLGGLLRFEKLFVDSRPLMQSNTNETIQKIGNLSGGQLFKSCVVIPVLTIEDLKTQNYDSNSITYFKEHGICLRIFKEDINDFWLTIDSLLNKVDLKRKDVDLVIDYKKSNQEEVKELIQQTNKIKEANGWRSIFFANGSFPTNLSEFTNIGKNTKSRSDWDSWLLVRKGINQGLDIGYGDYAIRNPQYMEPAENATPSRSFIYARENEWVVMKGQTDDRNGEKAKQYRALSQILIKGKLVNAKHSCPMEKHITNLDKNKGADLGGFTTWIKLGIGHHISLTLHQISNLN</sequence>
<dbReference type="Pfam" id="PF14350">
    <property type="entry name" value="Beta_protein"/>
    <property type="match status" value="1"/>
</dbReference>
<proteinExistence type="predicted"/>
<evidence type="ECO:0000313" key="1">
    <source>
        <dbReference type="EMBL" id="OGM26558.1"/>
    </source>
</evidence>
<comment type="caution">
    <text evidence="1">The sequence shown here is derived from an EMBL/GenBank/DDBJ whole genome shotgun (WGS) entry which is preliminary data.</text>
</comment>
<name>A0A1F7YIX6_9BACT</name>
<reference evidence="1 2" key="1">
    <citation type="journal article" date="2016" name="Nat. Commun.">
        <title>Thousands of microbial genomes shed light on interconnected biogeochemical processes in an aquifer system.</title>
        <authorList>
            <person name="Anantharaman K."/>
            <person name="Brown C.T."/>
            <person name="Hug L.A."/>
            <person name="Sharon I."/>
            <person name="Castelle C.J."/>
            <person name="Probst A.J."/>
            <person name="Thomas B.C."/>
            <person name="Singh A."/>
            <person name="Wilkins M.J."/>
            <person name="Karaoz U."/>
            <person name="Brodie E.L."/>
            <person name="Williams K.H."/>
            <person name="Hubbard S.S."/>
            <person name="Banfield J.F."/>
        </authorList>
    </citation>
    <scope>NUCLEOTIDE SEQUENCE [LARGE SCALE GENOMIC DNA]</scope>
</reference>
<gene>
    <name evidence="1" type="ORF">A2627_00860</name>
</gene>
<protein>
    <submittedName>
        <fullName evidence="1">Uncharacterized protein</fullName>
    </submittedName>
</protein>
<evidence type="ECO:0000313" key="2">
    <source>
        <dbReference type="Proteomes" id="UP000178851"/>
    </source>
</evidence>
<dbReference type="AlphaFoldDB" id="A0A1F7YIX6"/>
<dbReference type="EMBL" id="MGGI01000012">
    <property type="protein sequence ID" value="OGM26558.1"/>
    <property type="molecule type" value="Genomic_DNA"/>
</dbReference>
<accession>A0A1F7YIX6</accession>
<organism evidence="1 2">
    <name type="scientific">Candidatus Woesebacteria bacterium RIFCSPHIGHO2_01_FULL_39_28</name>
    <dbReference type="NCBI Taxonomy" id="1802496"/>
    <lineage>
        <taxon>Bacteria</taxon>
        <taxon>Candidatus Woeseibacteriota</taxon>
    </lineage>
</organism>
<dbReference type="InterPro" id="IPR025683">
    <property type="entry name" value="Protein_beta"/>
</dbReference>
<dbReference type="Proteomes" id="UP000178851">
    <property type="component" value="Unassembled WGS sequence"/>
</dbReference>